<dbReference type="EMBL" id="BAABLV010000017">
    <property type="protein sequence ID" value="GAA4894699.1"/>
    <property type="molecule type" value="Genomic_DNA"/>
</dbReference>
<proteinExistence type="predicted"/>
<organism evidence="1 2">
    <name type="scientific">Tessaracoccus lubricantis</name>
    <dbReference type="NCBI Taxonomy" id="545543"/>
    <lineage>
        <taxon>Bacteria</taxon>
        <taxon>Bacillati</taxon>
        <taxon>Actinomycetota</taxon>
        <taxon>Actinomycetes</taxon>
        <taxon>Propionibacteriales</taxon>
        <taxon>Propionibacteriaceae</taxon>
        <taxon>Tessaracoccus</taxon>
    </lineage>
</organism>
<protein>
    <recommendedName>
        <fullName evidence="3">YbaB/EbfC family DNA-binding protein</fullName>
    </recommendedName>
</protein>
<dbReference type="RefSeq" id="WP_345579902.1">
    <property type="nucleotide sequence ID" value="NZ_BAABLV010000017.1"/>
</dbReference>
<accession>A0ABP9FCI5</accession>
<comment type="caution">
    <text evidence="1">The sequence shown here is derived from an EMBL/GenBank/DDBJ whole genome shotgun (WGS) entry which is preliminary data.</text>
</comment>
<name>A0ABP9FCI5_9ACTN</name>
<sequence length="128" mass="13907">MSDPQIATLMSRIAQAIGHGGPVDWHARPDREVTHAAPSGRVEVSLRGFTVTDVRIDSAWLREAPHDDVEAELRKAFTGALAALVDAEVDAAMHADYEQAPVRDQLIQLSREAGGLFDDQLRALGRLA</sequence>
<dbReference type="Proteomes" id="UP001501521">
    <property type="component" value="Unassembled WGS sequence"/>
</dbReference>
<evidence type="ECO:0000313" key="2">
    <source>
        <dbReference type="Proteomes" id="UP001501521"/>
    </source>
</evidence>
<evidence type="ECO:0008006" key="3">
    <source>
        <dbReference type="Google" id="ProtNLM"/>
    </source>
</evidence>
<keyword evidence="2" id="KW-1185">Reference proteome</keyword>
<reference evidence="2" key="1">
    <citation type="journal article" date="2019" name="Int. J. Syst. Evol. Microbiol.">
        <title>The Global Catalogue of Microorganisms (GCM) 10K type strain sequencing project: providing services to taxonomists for standard genome sequencing and annotation.</title>
        <authorList>
            <consortium name="The Broad Institute Genomics Platform"/>
            <consortium name="The Broad Institute Genome Sequencing Center for Infectious Disease"/>
            <person name="Wu L."/>
            <person name="Ma J."/>
        </authorList>
    </citation>
    <scope>NUCLEOTIDE SEQUENCE [LARGE SCALE GENOMIC DNA]</scope>
    <source>
        <strain evidence="2">JCM 19125</strain>
    </source>
</reference>
<gene>
    <name evidence="1" type="ORF">GCM10025789_10040</name>
</gene>
<evidence type="ECO:0000313" key="1">
    <source>
        <dbReference type="EMBL" id="GAA4894699.1"/>
    </source>
</evidence>